<dbReference type="InterPro" id="IPR001048">
    <property type="entry name" value="Asp/Glu/Uridylate_kinase"/>
</dbReference>
<dbReference type="NCBIfam" id="TIGR00761">
    <property type="entry name" value="argB"/>
    <property type="match status" value="1"/>
</dbReference>
<comment type="function">
    <text evidence="9">Catalyzes the ATP-dependent phosphorylation of N-acetyl-L-glutamate.</text>
</comment>
<dbReference type="SUPFAM" id="SSF53633">
    <property type="entry name" value="Carbamate kinase-like"/>
    <property type="match status" value="1"/>
</dbReference>
<evidence type="ECO:0000256" key="5">
    <source>
        <dbReference type="ARBA" id="ARBA00022741"/>
    </source>
</evidence>
<dbReference type="PANTHER" id="PTHR23342:SF0">
    <property type="entry name" value="N-ACETYLGLUTAMATE SYNTHASE, MITOCHONDRIAL"/>
    <property type="match status" value="1"/>
</dbReference>
<keyword evidence="6 9" id="KW-0418">Kinase</keyword>
<dbReference type="Pfam" id="PF00696">
    <property type="entry name" value="AA_kinase"/>
    <property type="match status" value="1"/>
</dbReference>
<evidence type="ECO:0000313" key="11">
    <source>
        <dbReference type="EMBL" id="GIG04747.1"/>
    </source>
</evidence>
<feature type="domain" description="Aspartate/glutamate/uridylate kinase" evidence="10">
    <location>
        <begin position="24"/>
        <end position="262"/>
    </location>
</feature>
<reference evidence="11 12" key="1">
    <citation type="submission" date="2021-01" db="EMBL/GenBank/DDBJ databases">
        <title>Whole genome shotgun sequence of Catellatospora coxensis NBRC 107359.</title>
        <authorList>
            <person name="Komaki H."/>
            <person name="Tamura T."/>
        </authorList>
    </citation>
    <scope>NUCLEOTIDE SEQUENCE [LARGE SCALE GENOMIC DNA]</scope>
    <source>
        <strain evidence="11 12">NBRC 107359</strain>
    </source>
</reference>
<comment type="caution">
    <text evidence="11">The sequence shown here is derived from an EMBL/GenBank/DDBJ whole genome shotgun (WGS) entry which is preliminary data.</text>
</comment>
<dbReference type="Proteomes" id="UP000630887">
    <property type="component" value="Unassembled WGS sequence"/>
</dbReference>
<evidence type="ECO:0000256" key="7">
    <source>
        <dbReference type="ARBA" id="ARBA00022840"/>
    </source>
</evidence>
<evidence type="ECO:0000256" key="9">
    <source>
        <dbReference type="HAMAP-Rule" id="MF_00082"/>
    </source>
</evidence>
<dbReference type="AlphaFoldDB" id="A0A8J3KRH0"/>
<comment type="similarity">
    <text evidence="9">Belongs to the acetylglutamate kinase family. ArgB subfamily.</text>
</comment>
<dbReference type="UniPathway" id="UPA00068">
    <property type="reaction ID" value="UER00107"/>
</dbReference>
<comment type="subcellular location">
    <subcellularLocation>
        <location evidence="9">Cytoplasm</location>
    </subcellularLocation>
</comment>
<feature type="site" description="Transition state stabilizer" evidence="9">
    <location>
        <position position="28"/>
    </location>
</feature>
<dbReference type="PIRSF" id="PIRSF000728">
    <property type="entry name" value="NAGK"/>
    <property type="match status" value="1"/>
</dbReference>
<keyword evidence="12" id="KW-1185">Reference proteome</keyword>
<dbReference type="HAMAP" id="MF_00082">
    <property type="entry name" value="ArgB"/>
    <property type="match status" value="1"/>
</dbReference>
<evidence type="ECO:0000256" key="8">
    <source>
        <dbReference type="ARBA" id="ARBA00048141"/>
    </source>
</evidence>
<accession>A0A8J3KRH0</accession>
<keyword evidence="4 9" id="KW-0808">Transferase</keyword>
<dbReference type="GO" id="GO:0005737">
    <property type="term" value="C:cytoplasm"/>
    <property type="evidence" value="ECO:0007669"/>
    <property type="project" value="UniProtKB-SubCell"/>
</dbReference>
<name>A0A8J3KRH0_9ACTN</name>
<sequence length="303" mass="31378">MTPEQRAAALVETLPWLTRLHGETIVVKYGGHAMTTPELRASFAADMAYLRAVGLRPVVVHGGGPQISAMLDRMGIASEFKGGLRVTTAEAMSVVRMVLLSVGKDLVTEINGHGPHAVGLAGDDAGLLTAVRRPAVIDGEPVDIGQVGDVLSVDTSLIDALLATGRIPVVSTVAPDVHGVAHNLNADTAAAALAIALGAHKLIVLTDVPGVYANWPDTSSLISKMTAKELDALLPTLSAGMVPKMEACLRAVRGGVPSAAVVDGRVPHSTLLEIFTDEGFGTMVVPDDQTMRPGADDTSGEKP</sequence>
<dbReference type="EC" id="2.7.2.8" evidence="9"/>
<proteinExistence type="inferred from homology"/>
<comment type="pathway">
    <text evidence="1 9">Amino-acid biosynthesis; L-arginine biosynthesis; N(2)-acetyl-L-ornithine from L-glutamate: step 2/4.</text>
</comment>
<dbReference type="Gene3D" id="3.40.1160.10">
    <property type="entry name" value="Acetylglutamate kinase-like"/>
    <property type="match status" value="1"/>
</dbReference>
<feature type="binding site" evidence="9">
    <location>
        <begin position="63"/>
        <end position="64"/>
    </location>
    <ligand>
        <name>substrate</name>
    </ligand>
</feature>
<dbReference type="GO" id="GO:0003991">
    <property type="term" value="F:acetylglutamate kinase activity"/>
    <property type="evidence" value="ECO:0007669"/>
    <property type="project" value="UniProtKB-UniRule"/>
</dbReference>
<feature type="binding site" evidence="9">
    <location>
        <position position="85"/>
    </location>
    <ligand>
        <name>substrate</name>
    </ligand>
</feature>
<comment type="catalytic activity">
    <reaction evidence="8 9">
        <text>N-acetyl-L-glutamate + ATP = N-acetyl-L-glutamyl 5-phosphate + ADP</text>
        <dbReference type="Rhea" id="RHEA:14629"/>
        <dbReference type="ChEBI" id="CHEBI:30616"/>
        <dbReference type="ChEBI" id="CHEBI:44337"/>
        <dbReference type="ChEBI" id="CHEBI:57936"/>
        <dbReference type="ChEBI" id="CHEBI:456216"/>
        <dbReference type="EC" id="2.7.2.8"/>
    </reaction>
</comment>
<organism evidence="11 12">
    <name type="scientific">Catellatospora coxensis</name>
    <dbReference type="NCBI Taxonomy" id="310354"/>
    <lineage>
        <taxon>Bacteria</taxon>
        <taxon>Bacillati</taxon>
        <taxon>Actinomycetota</taxon>
        <taxon>Actinomycetes</taxon>
        <taxon>Micromonosporales</taxon>
        <taxon>Micromonosporaceae</taxon>
        <taxon>Catellatospora</taxon>
    </lineage>
</organism>
<evidence type="ECO:0000256" key="6">
    <source>
        <dbReference type="ARBA" id="ARBA00022777"/>
    </source>
</evidence>
<feature type="binding site" evidence="9">
    <location>
        <position position="183"/>
    </location>
    <ligand>
        <name>substrate</name>
    </ligand>
</feature>
<evidence type="ECO:0000256" key="3">
    <source>
        <dbReference type="ARBA" id="ARBA00022605"/>
    </source>
</evidence>
<evidence type="ECO:0000259" key="10">
    <source>
        <dbReference type="Pfam" id="PF00696"/>
    </source>
</evidence>
<keyword evidence="3 9" id="KW-0028">Amino-acid biosynthesis</keyword>
<feature type="site" description="Transition state stabilizer" evidence="9">
    <location>
        <position position="244"/>
    </location>
</feature>
<dbReference type="FunFam" id="3.40.1160.10:FF:000004">
    <property type="entry name" value="Acetylglutamate kinase"/>
    <property type="match status" value="1"/>
</dbReference>
<dbReference type="RefSeq" id="WP_203690051.1">
    <property type="nucleotide sequence ID" value="NZ_BAAALC010000043.1"/>
</dbReference>
<keyword evidence="7 9" id="KW-0067">ATP-binding</keyword>
<evidence type="ECO:0000256" key="1">
    <source>
        <dbReference type="ARBA" id="ARBA00004828"/>
    </source>
</evidence>
<dbReference type="InterPro" id="IPR037528">
    <property type="entry name" value="ArgB"/>
</dbReference>
<evidence type="ECO:0000256" key="2">
    <source>
        <dbReference type="ARBA" id="ARBA00022571"/>
    </source>
</evidence>
<dbReference type="GO" id="GO:0005524">
    <property type="term" value="F:ATP binding"/>
    <property type="evidence" value="ECO:0007669"/>
    <property type="project" value="UniProtKB-UniRule"/>
</dbReference>
<protein>
    <recommendedName>
        <fullName evidence="9">Acetylglutamate kinase</fullName>
        <ecNumber evidence="9">2.7.2.8</ecNumber>
    </recommendedName>
    <alternativeName>
        <fullName evidence="9">N-acetyl-L-glutamate 5-phosphotransferase</fullName>
    </alternativeName>
    <alternativeName>
        <fullName evidence="9">NAG kinase</fullName>
        <shortName evidence="9">NAGK</shortName>
    </alternativeName>
</protein>
<evidence type="ECO:0000256" key="4">
    <source>
        <dbReference type="ARBA" id="ARBA00022679"/>
    </source>
</evidence>
<dbReference type="InterPro" id="IPR036393">
    <property type="entry name" value="AceGlu_kinase-like_sf"/>
</dbReference>
<gene>
    <name evidence="9 11" type="primary">argB</name>
    <name evidence="11" type="ORF">Cco03nite_14470</name>
</gene>
<dbReference type="InterPro" id="IPR004662">
    <property type="entry name" value="AcgluKinase_fam"/>
</dbReference>
<dbReference type="PRINTS" id="PR00474">
    <property type="entry name" value="GLU5KINASE"/>
</dbReference>
<dbReference type="EMBL" id="BONI01000008">
    <property type="protein sequence ID" value="GIG04747.1"/>
    <property type="molecule type" value="Genomic_DNA"/>
</dbReference>
<dbReference type="InterPro" id="IPR001057">
    <property type="entry name" value="Glu/AcGlu_kinase"/>
</dbReference>
<dbReference type="InterPro" id="IPR041727">
    <property type="entry name" value="NAGK-C"/>
</dbReference>
<keyword evidence="9" id="KW-0963">Cytoplasm</keyword>
<evidence type="ECO:0000313" key="12">
    <source>
        <dbReference type="Proteomes" id="UP000630887"/>
    </source>
</evidence>
<keyword evidence="5 9" id="KW-0547">Nucleotide-binding</keyword>
<dbReference type="PANTHER" id="PTHR23342">
    <property type="entry name" value="N-ACETYLGLUTAMATE SYNTHASE"/>
    <property type="match status" value="1"/>
</dbReference>
<keyword evidence="2 9" id="KW-0055">Arginine biosynthesis</keyword>
<dbReference type="GO" id="GO:0042450">
    <property type="term" value="P:L-arginine biosynthetic process via ornithine"/>
    <property type="evidence" value="ECO:0007669"/>
    <property type="project" value="UniProtKB-UniRule"/>
</dbReference>
<dbReference type="CDD" id="cd04250">
    <property type="entry name" value="AAK_NAGK-C"/>
    <property type="match status" value="1"/>
</dbReference>